<dbReference type="OrthoDB" id="94998at2759"/>
<reference evidence="5 6" key="1">
    <citation type="journal article" date="2011" name="PLoS Pathog.">
        <title>Endophytic Life Strategies Decoded by Genome and Transcriptome Analyses of the Mutualistic Root Symbiont Piriformospora indica.</title>
        <authorList>
            <person name="Zuccaro A."/>
            <person name="Lahrmann U."/>
            <person name="Guldener U."/>
            <person name="Langen G."/>
            <person name="Pfiffi S."/>
            <person name="Biedenkopf D."/>
            <person name="Wong P."/>
            <person name="Samans B."/>
            <person name="Grimm C."/>
            <person name="Basiewicz M."/>
            <person name="Murat C."/>
            <person name="Martin F."/>
            <person name="Kogel K.H."/>
        </authorList>
    </citation>
    <scope>NUCLEOTIDE SEQUENCE [LARGE SCALE GENOMIC DNA]</scope>
    <source>
        <strain evidence="5 6">DSM 11827</strain>
    </source>
</reference>
<dbReference type="PANTHER" id="PTHR35606:SF4">
    <property type="entry name" value="CELLULOSE-BINDING FAMILY II PROTEIN"/>
    <property type="match status" value="1"/>
</dbReference>
<comment type="caution">
    <text evidence="5">The sequence shown here is derived from an EMBL/GenBank/DDBJ whole genome shotgun (WGS) entry which is preliminary data.</text>
</comment>
<dbReference type="GO" id="GO:0005975">
    <property type="term" value="P:carbohydrate metabolic process"/>
    <property type="evidence" value="ECO:0007669"/>
    <property type="project" value="InterPro"/>
</dbReference>
<dbReference type="SUPFAM" id="SSF57180">
    <property type="entry name" value="Cellulose-binding domain"/>
    <property type="match status" value="1"/>
</dbReference>
<feature type="signal peptide" evidence="3">
    <location>
        <begin position="1"/>
        <end position="17"/>
    </location>
</feature>
<dbReference type="HOGENOM" id="CLU_016835_3_1_1"/>
<evidence type="ECO:0000313" key="6">
    <source>
        <dbReference type="Proteomes" id="UP000007148"/>
    </source>
</evidence>
<feature type="domain" description="CBM1" evidence="4">
    <location>
        <begin position="313"/>
        <end position="348"/>
    </location>
</feature>
<dbReference type="InterPro" id="IPR000254">
    <property type="entry name" value="CBD"/>
</dbReference>
<feature type="chain" id="PRO_5003468813" description="CBM1 domain-containing protein" evidence="3">
    <location>
        <begin position="18"/>
        <end position="349"/>
    </location>
</feature>
<dbReference type="SMART" id="SM00236">
    <property type="entry name" value="fCBD"/>
    <property type="match status" value="1"/>
</dbReference>
<dbReference type="EMBL" id="CAFZ01000017">
    <property type="protein sequence ID" value="CCA67645.1"/>
    <property type="molecule type" value="Genomic_DNA"/>
</dbReference>
<dbReference type="InParanoid" id="G4T8L8"/>
<dbReference type="GO" id="GO:0030248">
    <property type="term" value="F:cellulose binding"/>
    <property type="evidence" value="ECO:0007669"/>
    <property type="project" value="InterPro"/>
</dbReference>
<gene>
    <name evidence="5" type="ORF">PIIN_01474</name>
</gene>
<proteinExistence type="predicted"/>
<dbReference type="PROSITE" id="PS00562">
    <property type="entry name" value="CBM1_1"/>
    <property type="match status" value="1"/>
</dbReference>
<dbReference type="STRING" id="1109443.G4T8L8"/>
<evidence type="ECO:0000259" key="4">
    <source>
        <dbReference type="PROSITE" id="PS51164"/>
    </source>
</evidence>
<dbReference type="eggNOG" id="ENOG502QQXU">
    <property type="taxonomic scope" value="Eukaryota"/>
</dbReference>
<dbReference type="Pfam" id="PF00734">
    <property type="entry name" value="CBM_1"/>
    <property type="match status" value="1"/>
</dbReference>
<evidence type="ECO:0000313" key="5">
    <source>
        <dbReference type="EMBL" id="CCA67645.1"/>
    </source>
</evidence>
<accession>G4T8L8</accession>
<organism evidence="5 6">
    <name type="scientific">Serendipita indica (strain DSM 11827)</name>
    <name type="common">Root endophyte fungus</name>
    <name type="synonym">Piriformospora indica</name>
    <dbReference type="NCBI Taxonomy" id="1109443"/>
    <lineage>
        <taxon>Eukaryota</taxon>
        <taxon>Fungi</taxon>
        <taxon>Dikarya</taxon>
        <taxon>Basidiomycota</taxon>
        <taxon>Agaricomycotina</taxon>
        <taxon>Agaricomycetes</taxon>
        <taxon>Sebacinales</taxon>
        <taxon>Serendipitaceae</taxon>
        <taxon>Serendipita</taxon>
    </lineage>
</organism>
<feature type="compositionally biased region" description="Low complexity" evidence="2">
    <location>
        <begin position="282"/>
        <end position="313"/>
    </location>
</feature>
<dbReference type="InterPro" id="IPR035971">
    <property type="entry name" value="CBD_sf"/>
</dbReference>
<dbReference type="AlphaFoldDB" id="G4T8L8"/>
<dbReference type="Proteomes" id="UP000007148">
    <property type="component" value="Unassembled WGS sequence"/>
</dbReference>
<keyword evidence="1 3" id="KW-0732">Signal</keyword>
<name>G4T8L8_SERID</name>
<protein>
    <recommendedName>
        <fullName evidence="4">CBM1 domain-containing protein</fullName>
    </recommendedName>
</protein>
<evidence type="ECO:0000256" key="2">
    <source>
        <dbReference type="SAM" id="MobiDB-lite"/>
    </source>
</evidence>
<dbReference type="PANTHER" id="PTHR35606">
    <property type="entry name" value="CELLULOSE-BINDING FAMILY II PROTEIN"/>
    <property type="match status" value="1"/>
</dbReference>
<evidence type="ECO:0000256" key="3">
    <source>
        <dbReference type="SAM" id="SignalP"/>
    </source>
</evidence>
<dbReference type="PROSITE" id="PS51164">
    <property type="entry name" value="CBM1_2"/>
    <property type="match status" value="1"/>
</dbReference>
<dbReference type="OMA" id="HYDNSLW"/>
<evidence type="ECO:0000256" key="1">
    <source>
        <dbReference type="ARBA" id="ARBA00022729"/>
    </source>
</evidence>
<dbReference type="GO" id="GO:0005576">
    <property type="term" value="C:extracellular region"/>
    <property type="evidence" value="ECO:0007669"/>
    <property type="project" value="InterPro"/>
</dbReference>
<keyword evidence="6" id="KW-1185">Reference proteome</keyword>
<feature type="region of interest" description="Disordered" evidence="2">
    <location>
        <begin position="282"/>
        <end position="314"/>
    </location>
</feature>
<sequence length="349" mass="38136">MHSSILVSLLTSSLVLGAGLNTRQDEAWRTPPSNISQALNEVWAHEISTYSNPLGFKNYGYDQLIDAKGKIQVCMRWETTSTSITAAQRTAVEEAVGKMYNKWIAWLAGWDDFPYSSVPVTVVGWATSNTALLQGSTSGVDVYNTVDEGGIPQCDPRCGRFFHQDHNYSSCPGGSARHYDWSLWLTQGMSGGAGGDWGMRIGLEYMMQNLNSENIHILLHEMGHHFALDDFYDWTPTGMINFIMLAGSSTAITPFDGWMARDWWRHLKSRYNLSAATSTTKASSTSTSRASSSSTRSSSSSTRASSTTSGASSGQTLYGQCGGQGWTGPTTCAQGTCKYSNAWYSQCLN</sequence>